<dbReference type="EMBL" id="JANBTX010000016">
    <property type="protein sequence ID" value="KAJ2690092.1"/>
    <property type="molecule type" value="Genomic_DNA"/>
</dbReference>
<dbReference type="OrthoDB" id="5556970at2759"/>
<sequence length="196" mass="21811">MASKAHCQSPRGLATCLIYIDNKPAHTTRQTLLEAAQKHSHVHDVWISEPQTRRNTVATRAAIRITTDPVPETLEAISLLPDPTIEEIGAINATALAAVATLKAEGVHSLPILKDPDFFQSAARRALGYGPSTRLFDKRTTSRPRYTRGMLDGYRAGFLEARKKRDADSIVEQSKQCEDPFEFLAGYLEHKFNNKL</sequence>
<evidence type="ECO:0000313" key="1">
    <source>
        <dbReference type="EMBL" id="KAJ2690092.1"/>
    </source>
</evidence>
<name>A0A9W8L4W1_9FUNG</name>
<protein>
    <submittedName>
        <fullName evidence="1">Uncharacterized protein</fullName>
    </submittedName>
</protein>
<evidence type="ECO:0000313" key="2">
    <source>
        <dbReference type="Proteomes" id="UP001151516"/>
    </source>
</evidence>
<proteinExistence type="predicted"/>
<organism evidence="1 2">
    <name type="scientific">Coemansia spiralis</name>
    <dbReference type="NCBI Taxonomy" id="417178"/>
    <lineage>
        <taxon>Eukaryota</taxon>
        <taxon>Fungi</taxon>
        <taxon>Fungi incertae sedis</taxon>
        <taxon>Zoopagomycota</taxon>
        <taxon>Kickxellomycotina</taxon>
        <taxon>Kickxellomycetes</taxon>
        <taxon>Kickxellales</taxon>
        <taxon>Kickxellaceae</taxon>
        <taxon>Coemansia</taxon>
    </lineage>
</organism>
<reference evidence="1" key="1">
    <citation type="submission" date="2022-07" db="EMBL/GenBank/DDBJ databases">
        <title>Phylogenomic reconstructions and comparative analyses of Kickxellomycotina fungi.</title>
        <authorList>
            <person name="Reynolds N.K."/>
            <person name="Stajich J.E."/>
            <person name="Barry K."/>
            <person name="Grigoriev I.V."/>
            <person name="Crous P."/>
            <person name="Smith M.E."/>
        </authorList>
    </citation>
    <scope>NUCLEOTIDE SEQUENCE</scope>
    <source>
        <strain evidence="1">CBS 109367</strain>
    </source>
</reference>
<comment type="caution">
    <text evidence="1">The sequence shown here is derived from an EMBL/GenBank/DDBJ whole genome shotgun (WGS) entry which is preliminary data.</text>
</comment>
<accession>A0A9W8L4W1</accession>
<dbReference type="Proteomes" id="UP001151516">
    <property type="component" value="Unassembled WGS sequence"/>
</dbReference>
<dbReference type="AlphaFoldDB" id="A0A9W8L4W1"/>
<keyword evidence="2" id="KW-1185">Reference proteome</keyword>
<gene>
    <name evidence="1" type="ORF">IWW39_001058</name>
</gene>